<proteinExistence type="predicted"/>
<reference evidence="1 2" key="1">
    <citation type="submission" date="2014-12" db="EMBL/GenBank/DDBJ databases">
        <title>Draft genome sequences of 29 type strains of Enterococci.</title>
        <authorList>
            <person name="Zhong Z."/>
            <person name="Sun Z."/>
            <person name="Liu W."/>
            <person name="Zhang W."/>
            <person name="Zhang H."/>
        </authorList>
    </citation>
    <scope>NUCLEOTIDE SEQUENCE [LARGE SCALE GENOMIC DNA]</scope>
    <source>
        <strain evidence="1 2">DSM 22801</strain>
    </source>
</reference>
<accession>A0AA91JN50</accession>
<gene>
    <name evidence="1" type="ORF">RV15_GL001772</name>
</gene>
<dbReference type="AlphaFoldDB" id="A0AA91JN50"/>
<protein>
    <submittedName>
        <fullName evidence="1">Uncharacterized protein</fullName>
    </submittedName>
</protein>
<dbReference type="Proteomes" id="UP000183039">
    <property type="component" value="Unassembled WGS sequence"/>
</dbReference>
<evidence type="ECO:0000313" key="1">
    <source>
        <dbReference type="EMBL" id="OJG88587.1"/>
    </source>
</evidence>
<name>A0AA91JN50_9ENTE</name>
<comment type="caution">
    <text evidence="1">The sequence shown here is derived from an EMBL/GenBank/DDBJ whole genome shotgun (WGS) entry which is preliminary data.</text>
</comment>
<evidence type="ECO:0000313" key="2">
    <source>
        <dbReference type="Proteomes" id="UP000183039"/>
    </source>
</evidence>
<dbReference type="EMBL" id="JXLC01000025">
    <property type="protein sequence ID" value="OJG88587.1"/>
    <property type="molecule type" value="Genomic_DNA"/>
</dbReference>
<organism evidence="1 2">
    <name type="scientific">Enterococcus silesiacus</name>
    <dbReference type="NCBI Taxonomy" id="332949"/>
    <lineage>
        <taxon>Bacteria</taxon>
        <taxon>Bacillati</taxon>
        <taxon>Bacillota</taxon>
        <taxon>Bacilli</taxon>
        <taxon>Lactobacillales</taxon>
        <taxon>Enterococcaceae</taxon>
        <taxon>Enterococcus</taxon>
    </lineage>
</organism>
<sequence>MFTLLGLLLVSIGVGIYLTYPFSTKVKGTWENPELNMVLTSKSTSWTAELTNYQEVDGYTLLYKGKWQANGINIYDSTNVKVQIILDKSKISENEIKKLEKKSPLYTTIKNSAKVLQLEYTEKGLKQVYHKTSVDNFFHFSLEPVLSRKKEQVLYLNHSYFSDERLPFKLINE</sequence>